<sequence>MKKLLGLLLLCISLLTSCSKSSKKDNALSEDQGKQSLEDNSIAVLNKFEEFRNDSALQEIEEFLEFLTTEENTKNKEILKKVKNTLYISTQVKQNKISTVNYPSTLFAAISAPSQTELEKEFNESVGTHTWNSNSDDFDFSESNDGKINFSVTQNNKTAVLTISNFSAYEHASGEEAPKSIKVELKVNNNKIMGIDYSATIADNEYIPTKVSSSLSLGVLSYNAVVTNNNTDGSVNQSLNIGNTKVLGLDLSGKGNYAEINNSGESNKTIDLLLNSANATLYVGEISLSVDAKISDKLNEEIKTVENEVSILNETFDITIKSGKNKIADGEFYIGTYSQMEYYYTGNGYVSEEVEYETPDVRLVFKDGSKSTLEAYFEFGFEDMMDTADNTLNAYSE</sequence>
<dbReference type="PROSITE" id="PS51257">
    <property type="entry name" value="PROKAR_LIPOPROTEIN"/>
    <property type="match status" value="1"/>
</dbReference>
<protein>
    <recommendedName>
        <fullName evidence="3">Lipoprotein</fullName>
    </recommendedName>
</protein>
<evidence type="ECO:0000313" key="1">
    <source>
        <dbReference type="EMBL" id="NIJ43872.1"/>
    </source>
</evidence>
<proteinExistence type="predicted"/>
<dbReference type="Proteomes" id="UP000745859">
    <property type="component" value="Unassembled WGS sequence"/>
</dbReference>
<comment type="caution">
    <text evidence="1">The sequence shown here is derived from an EMBL/GenBank/DDBJ whole genome shotgun (WGS) entry which is preliminary data.</text>
</comment>
<evidence type="ECO:0000313" key="2">
    <source>
        <dbReference type="Proteomes" id="UP000745859"/>
    </source>
</evidence>
<organism evidence="1 2">
    <name type="scientific">Wenyingzhuangia heitensis</name>
    <dbReference type="NCBI Taxonomy" id="1487859"/>
    <lineage>
        <taxon>Bacteria</taxon>
        <taxon>Pseudomonadati</taxon>
        <taxon>Bacteroidota</taxon>
        <taxon>Flavobacteriia</taxon>
        <taxon>Flavobacteriales</taxon>
        <taxon>Flavobacteriaceae</taxon>
        <taxon>Wenyingzhuangia</taxon>
    </lineage>
</organism>
<dbReference type="EMBL" id="JAASQL010000001">
    <property type="protein sequence ID" value="NIJ43872.1"/>
    <property type="molecule type" value="Genomic_DNA"/>
</dbReference>
<keyword evidence="2" id="KW-1185">Reference proteome</keyword>
<gene>
    <name evidence="1" type="ORF">FHR24_000311</name>
</gene>
<name>A0ABX0U4Z4_9FLAO</name>
<evidence type="ECO:0008006" key="3">
    <source>
        <dbReference type="Google" id="ProtNLM"/>
    </source>
</evidence>
<dbReference type="RefSeq" id="WP_167182876.1">
    <property type="nucleotide sequence ID" value="NZ_JAASQL010000001.1"/>
</dbReference>
<accession>A0ABX0U4Z4</accession>
<reference evidence="1 2" key="1">
    <citation type="submission" date="2020-03" db="EMBL/GenBank/DDBJ databases">
        <title>Genomic Encyclopedia of Type Strains, Phase IV (KMG-IV): sequencing the most valuable type-strain genomes for metagenomic binning, comparative biology and taxonomic classification.</title>
        <authorList>
            <person name="Goeker M."/>
        </authorList>
    </citation>
    <scope>NUCLEOTIDE SEQUENCE [LARGE SCALE GENOMIC DNA]</scope>
    <source>
        <strain evidence="1 2">DSM 101599</strain>
    </source>
</reference>